<evidence type="ECO:0000313" key="1">
    <source>
        <dbReference type="EMBL" id="KAL1545660.1"/>
    </source>
</evidence>
<reference evidence="1 2" key="1">
    <citation type="submission" date="2024-06" db="EMBL/GenBank/DDBJ databases">
        <title>A chromosome level genome sequence of Diviner's sage (Salvia divinorum).</title>
        <authorList>
            <person name="Ford S.A."/>
            <person name="Ro D.-K."/>
            <person name="Ness R.W."/>
            <person name="Phillips M.A."/>
        </authorList>
    </citation>
    <scope>NUCLEOTIDE SEQUENCE [LARGE SCALE GENOMIC DNA]</scope>
    <source>
        <strain evidence="1">SAF-2024a</strain>
        <tissue evidence="1">Leaf</tissue>
    </source>
</reference>
<protein>
    <submittedName>
        <fullName evidence="1">Uncharacterized protein</fullName>
    </submittedName>
</protein>
<organism evidence="1 2">
    <name type="scientific">Salvia divinorum</name>
    <name type="common">Maria pastora</name>
    <name type="synonym">Diviner's sage</name>
    <dbReference type="NCBI Taxonomy" id="28513"/>
    <lineage>
        <taxon>Eukaryota</taxon>
        <taxon>Viridiplantae</taxon>
        <taxon>Streptophyta</taxon>
        <taxon>Embryophyta</taxon>
        <taxon>Tracheophyta</taxon>
        <taxon>Spermatophyta</taxon>
        <taxon>Magnoliopsida</taxon>
        <taxon>eudicotyledons</taxon>
        <taxon>Gunneridae</taxon>
        <taxon>Pentapetalae</taxon>
        <taxon>asterids</taxon>
        <taxon>lamiids</taxon>
        <taxon>Lamiales</taxon>
        <taxon>Lamiaceae</taxon>
        <taxon>Nepetoideae</taxon>
        <taxon>Mentheae</taxon>
        <taxon>Salviinae</taxon>
        <taxon>Salvia</taxon>
        <taxon>Salvia subgen. Calosphace</taxon>
    </lineage>
</organism>
<dbReference type="EMBL" id="JBEAFC010000008">
    <property type="protein sequence ID" value="KAL1545660.1"/>
    <property type="molecule type" value="Genomic_DNA"/>
</dbReference>
<dbReference type="Proteomes" id="UP001567538">
    <property type="component" value="Unassembled WGS sequence"/>
</dbReference>
<keyword evidence="2" id="KW-1185">Reference proteome</keyword>
<name>A0ABD1GPL1_SALDI</name>
<sequence>MSNSVVRRRVSGNPRAALRSLKLEDVDLSGLLSSLLNKDDWKDSANLQARVINEAYGCTDIFETGTEHQTWIACSVHFFYRTSKVSYVN</sequence>
<comment type="caution">
    <text evidence="1">The sequence shown here is derived from an EMBL/GenBank/DDBJ whole genome shotgun (WGS) entry which is preliminary data.</text>
</comment>
<gene>
    <name evidence="1" type="ORF">AAHA92_22355</name>
</gene>
<dbReference type="AlphaFoldDB" id="A0ABD1GPL1"/>
<proteinExistence type="predicted"/>
<evidence type="ECO:0000313" key="2">
    <source>
        <dbReference type="Proteomes" id="UP001567538"/>
    </source>
</evidence>
<accession>A0ABD1GPL1</accession>